<reference evidence="3 4" key="1">
    <citation type="submission" date="2017-05" db="EMBL/GenBank/DDBJ databases">
        <authorList>
            <person name="Varghese N."/>
            <person name="Submissions S."/>
        </authorList>
    </citation>
    <scope>NUCLEOTIDE SEQUENCE [LARGE SCALE GENOMIC DNA]</scope>
    <source>
        <strain evidence="3 4">DSM 15522</strain>
    </source>
</reference>
<dbReference type="PROSITE" id="PS50983">
    <property type="entry name" value="FE_B12_PBP"/>
    <property type="match status" value="1"/>
</dbReference>
<evidence type="ECO:0000259" key="2">
    <source>
        <dbReference type="PROSITE" id="PS50983"/>
    </source>
</evidence>
<feature type="domain" description="Fe/B12 periplasmic-binding" evidence="2">
    <location>
        <begin position="22"/>
        <end position="253"/>
    </location>
</feature>
<dbReference type="InterPro" id="IPR002491">
    <property type="entry name" value="ABC_transptr_periplasmic_BD"/>
</dbReference>
<sequence>MRVLFLFFFIFLIFGNAFAFERIVSLSPALTEMVVYAGAEDKLVGVTDFCTLNVKAEKVGGIVNPNVEKIISLKPDLILATNMTPPGIRKVLSRVAKVVVFHLVSLKEVEDAVESVGNLVGSDGKELRERFEKELDSSLKTVSCLKGKKVIVLVSCSPIYVAGGESYIGQALSLAGLRIVPENVSFGAVSAEFVVQNGEIAVLSCHNGGGDLKLLLRKFGLKVYEVPGSFLLHPSPMFLRGVKYLGEEACGLR</sequence>
<name>A0ABY1NN38_9BACT</name>
<protein>
    <submittedName>
        <fullName evidence="3">Iron complex transport system substrate-binding protein</fullName>
    </submittedName>
</protein>
<organism evidence="3 4">
    <name type="scientific">Desulfurobacterium pacificum</name>
    <dbReference type="NCBI Taxonomy" id="240166"/>
    <lineage>
        <taxon>Bacteria</taxon>
        <taxon>Pseudomonadati</taxon>
        <taxon>Aquificota</taxon>
        <taxon>Aquificia</taxon>
        <taxon>Desulfurobacteriales</taxon>
        <taxon>Desulfurobacteriaceae</taxon>
        <taxon>Desulfurobacterium</taxon>
    </lineage>
</organism>
<dbReference type="Proteomes" id="UP001157911">
    <property type="component" value="Unassembled WGS sequence"/>
</dbReference>
<proteinExistence type="predicted"/>
<keyword evidence="1" id="KW-0732">Signal</keyword>
<keyword evidence="4" id="KW-1185">Reference proteome</keyword>
<dbReference type="NCBIfam" id="NF038402">
    <property type="entry name" value="TroA_like"/>
    <property type="match status" value="1"/>
</dbReference>
<evidence type="ECO:0000313" key="3">
    <source>
        <dbReference type="EMBL" id="SMP11803.1"/>
    </source>
</evidence>
<dbReference type="InterPro" id="IPR050902">
    <property type="entry name" value="ABC_Transporter_SBP"/>
</dbReference>
<evidence type="ECO:0000256" key="1">
    <source>
        <dbReference type="ARBA" id="ARBA00022729"/>
    </source>
</evidence>
<gene>
    <name evidence="3" type="ORF">SAMN06265339_0975</name>
</gene>
<dbReference type="InterPro" id="IPR054828">
    <property type="entry name" value="Vit_B12_bind_prot"/>
</dbReference>
<dbReference type="SUPFAM" id="SSF53807">
    <property type="entry name" value="Helical backbone' metal receptor"/>
    <property type="match status" value="1"/>
</dbReference>
<evidence type="ECO:0000313" key="4">
    <source>
        <dbReference type="Proteomes" id="UP001157911"/>
    </source>
</evidence>
<dbReference type="RefSeq" id="WP_283400455.1">
    <property type="nucleotide sequence ID" value="NZ_FXUB01000002.1"/>
</dbReference>
<dbReference type="EMBL" id="FXUB01000002">
    <property type="protein sequence ID" value="SMP11803.1"/>
    <property type="molecule type" value="Genomic_DNA"/>
</dbReference>
<comment type="caution">
    <text evidence="3">The sequence shown here is derived from an EMBL/GenBank/DDBJ whole genome shotgun (WGS) entry which is preliminary data.</text>
</comment>
<dbReference type="Gene3D" id="3.40.50.1980">
    <property type="entry name" value="Nitrogenase molybdenum iron protein domain"/>
    <property type="match status" value="2"/>
</dbReference>
<accession>A0ABY1NN38</accession>
<dbReference type="PANTHER" id="PTHR30535">
    <property type="entry name" value="VITAMIN B12-BINDING PROTEIN"/>
    <property type="match status" value="1"/>
</dbReference>
<dbReference type="Pfam" id="PF01497">
    <property type="entry name" value="Peripla_BP_2"/>
    <property type="match status" value="1"/>
</dbReference>
<dbReference type="PANTHER" id="PTHR30535:SF34">
    <property type="entry name" value="MOLYBDATE-BINDING PROTEIN MOLA"/>
    <property type="match status" value="1"/>
</dbReference>